<comment type="caution">
    <text evidence="1">The sequence shown here is derived from an EMBL/GenBank/DDBJ whole genome shotgun (WGS) entry which is preliminary data.</text>
</comment>
<organism evidence="1 2">
    <name type="scientific">Pseudocalidococcus azoricus BACA0444</name>
    <dbReference type="NCBI Taxonomy" id="2918990"/>
    <lineage>
        <taxon>Bacteria</taxon>
        <taxon>Bacillati</taxon>
        <taxon>Cyanobacteriota</taxon>
        <taxon>Cyanophyceae</taxon>
        <taxon>Acaryochloridales</taxon>
        <taxon>Thermosynechococcaceae</taxon>
        <taxon>Pseudocalidococcus</taxon>
        <taxon>Pseudocalidococcus azoricus</taxon>
    </lineage>
</organism>
<dbReference type="Proteomes" id="UP001268256">
    <property type="component" value="Unassembled WGS sequence"/>
</dbReference>
<dbReference type="InterPro" id="IPR054053">
    <property type="entry name" value="DUF6887"/>
</dbReference>
<keyword evidence="2" id="KW-1185">Reference proteome</keyword>
<dbReference type="RefSeq" id="WP_322876610.1">
    <property type="nucleotide sequence ID" value="NZ_JAVMIP010000001.1"/>
</dbReference>
<sequence length="64" mass="7492">MKPDYTKMTRQELKTYVLSHRDDQEAIDALISRRSPDTEATWYDIDLSPAQIQNVLAQKLKLNQ</sequence>
<dbReference type="EMBL" id="JAVMIP010000001">
    <property type="protein sequence ID" value="MDS3859275.1"/>
    <property type="molecule type" value="Genomic_DNA"/>
</dbReference>
<name>A0AAE4JUE4_9CYAN</name>
<reference evidence="2" key="1">
    <citation type="submission" date="2023-07" db="EMBL/GenBank/DDBJ databases">
        <authorList>
            <person name="Luz R."/>
            <person name="Cordeiro R."/>
            <person name="Fonseca A."/>
            <person name="Goncalves V."/>
        </authorList>
    </citation>
    <scope>NUCLEOTIDE SEQUENCE [LARGE SCALE GENOMIC DNA]</scope>
    <source>
        <strain evidence="2">BACA0444</strain>
    </source>
</reference>
<dbReference type="AlphaFoldDB" id="A0AAE4JUE4"/>
<protein>
    <submittedName>
        <fullName evidence="1">Uncharacterized protein</fullName>
    </submittedName>
</protein>
<proteinExistence type="predicted"/>
<gene>
    <name evidence="1" type="ORF">RIF25_00500</name>
</gene>
<evidence type="ECO:0000313" key="1">
    <source>
        <dbReference type="EMBL" id="MDS3859275.1"/>
    </source>
</evidence>
<accession>A0AAE4JUE4</accession>
<evidence type="ECO:0000313" key="2">
    <source>
        <dbReference type="Proteomes" id="UP001268256"/>
    </source>
</evidence>
<dbReference type="Pfam" id="PF21826">
    <property type="entry name" value="DUF6887"/>
    <property type="match status" value="1"/>
</dbReference>